<keyword evidence="4 6" id="KW-1133">Transmembrane helix</keyword>
<feature type="transmembrane region" description="Helical" evidence="6">
    <location>
        <begin position="293"/>
        <end position="312"/>
    </location>
</feature>
<dbReference type="Gene3D" id="1.20.1250.20">
    <property type="entry name" value="MFS general substrate transporter like domains"/>
    <property type="match status" value="1"/>
</dbReference>
<gene>
    <name evidence="8" type="ORF">LV85_02499</name>
</gene>
<dbReference type="PANTHER" id="PTHR19432">
    <property type="entry name" value="SUGAR TRANSPORTER"/>
    <property type="match status" value="1"/>
</dbReference>
<evidence type="ECO:0000256" key="6">
    <source>
        <dbReference type="SAM" id="Phobius"/>
    </source>
</evidence>
<evidence type="ECO:0000313" key="8">
    <source>
        <dbReference type="EMBL" id="PZX50957.1"/>
    </source>
</evidence>
<evidence type="ECO:0000259" key="7">
    <source>
        <dbReference type="PROSITE" id="PS50850"/>
    </source>
</evidence>
<keyword evidence="2" id="KW-0813">Transport</keyword>
<organism evidence="8 9">
    <name type="scientific">Algoriphagus chordae</name>
    <dbReference type="NCBI Taxonomy" id="237019"/>
    <lineage>
        <taxon>Bacteria</taxon>
        <taxon>Pseudomonadati</taxon>
        <taxon>Bacteroidota</taxon>
        <taxon>Cytophagia</taxon>
        <taxon>Cytophagales</taxon>
        <taxon>Cyclobacteriaceae</taxon>
        <taxon>Algoriphagus</taxon>
    </lineage>
</organism>
<evidence type="ECO:0000256" key="5">
    <source>
        <dbReference type="ARBA" id="ARBA00023136"/>
    </source>
</evidence>
<feature type="transmembrane region" description="Helical" evidence="6">
    <location>
        <begin position="12"/>
        <end position="30"/>
    </location>
</feature>
<proteinExistence type="predicted"/>
<evidence type="ECO:0000256" key="4">
    <source>
        <dbReference type="ARBA" id="ARBA00022989"/>
    </source>
</evidence>
<feature type="transmembrane region" description="Helical" evidence="6">
    <location>
        <begin position="412"/>
        <end position="433"/>
    </location>
</feature>
<evidence type="ECO:0000256" key="1">
    <source>
        <dbReference type="ARBA" id="ARBA00004141"/>
    </source>
</evidence>
<dbReference type="InterPro" id="IPR036259">
    <property type="entry name" value="MFS_trans_sf"/>
</dbReference>
<dbReference type="Pfam" id="PF07690">
    <property type="entry name" value="MFS_1"/>
    <property type="match status" value="1"/>
</dbReference>
<dbReference type="RefSeq" id="WP_245942283.1">
    <property type="nucleotide sequence ID" value="NZ_QKZT01000010.1"/>
</dbReference>
<sequence>MTHYKKKLDFWQIWNMSFGMIGIQFGFALQGGFMSRIFQTLGADKDAIPMLWIAAPLTGLLIQPIVGYMSDRTWHPKFGRRKPFFFIGALLSSIALFFTPYSSALWMAAGALWILDASINISMEPFRALVADKLPDSQRSYGFVVQTLIIGTGTWVASNLPWMMTKLGVPNTAPEGVVPDSVKYAFAIGAFVLFASILYTILKTDEYPPDNLAEFEAEKAKSAGFMKGFKEVIYSIATMPKVMMQLGVVQFFSWFAFFTMWSFTTPAITEHVFGATDPSSAAYNNAADSVGNYLGTYGLVSMFAALLLALFTSKYLINRKLLHLLSLVAGGCGFILIYFISEPWMLHICFALVGISWASILSMPYAMLSSSVDPKKMGIYMGIFNMFIVIPQIIAAIGGVNFLYKLLFGDAVINTMLLAGTLLILAGLSNLLITDRKAAHD</sequence>
<dbReference type="AlphaFoldDB" id="A0A2W7R519"/>
<dbReference type="PANTHER" id="PTHR19432:SF35">
    <property type="entry name" value="SOLUTE CARRIER FAMILY 45 MEMBER 3 ISOFORM X1"/>
    <property type="match status" value="1"/>
</dbReference>
<dbReference type="InterPro" id="IPR020846">
    <property type="entry name" value="MFS_dom"/>
</dbReference>
<feature type="domain" description="Major facilitator superfamily (MFS) profile" evidence="7">
    <location>
        <begin position="242"/>
        <end position="441"/>
    </location>
</feature>
<name>A0A2W7R519_9BACT</name>
<comment type="subcellular location">
    <subcellularLocation>
        <location evidence="1">Membrane</location>
        <topology evidence="1">Multi-pass membrane protein</topology>
    </subcellularLocation>
</comment>
<keyword evidence="3 6" id="KW-0812">Transmembrane</keyword>
<feature type="transmembrane region" description="Helical" evidence="6">
    <location>
        <begin position="143"/>
        <end position="164"/>
    </location>
</feature>
<protein>
    <submittedName>
        <fullName evidence="8">Maltose/moltooligosaccharide transporter</fullName>
    </submittedName>
</protein>
<dbReference type="PROSITE" id="PS50850">
    <property type="entry name" value="MFS"/>
    <property type="match status" value="1"/>
</dbReference>
<dbReference type="Proteomes" id="UP000248882">
    <property type="component" value="Unassembled WGS sequence"/>
</dbReference>
<keyword evidence="9" id="KW-1185">Reference proteome</keyword>
<dbReference type="InterPro" id="IPR011701">
    <property type="entry name" value="MFS"/>
</dbReference>
<reference evidence="8 9" key="1">
    <citation type="submission" date="2018-06" db="EMBL/GenBank/DDBJ databases">
        <title>Genomic Encyclopedia of Archaeal and Bacterial Type Strains, Phase II (KMG-II): from individual species to whole genera.</title>
        <authorList>
            <person name="Goeker M."/>
        </authorList>
    </citation>
    <scope>NUCLEOTIDE SEQUENCE [LARGE SCALE GENOMIC DNA]</scope>
    <source>
        <strain evidence="8 9">DSM 19830</strain>
    </source>
</reference>
<feature type="transmembrane region" description="Helical" evidence="6">
    <location>
        <begin position="82"/>
        <end position="98"/>
    </location>
</feature>
<feature type="transmembrane region" description="Helical" evidence="6">
    <location>
        <begin position="242"/>
        <end position="263"/>
    </location>
</feature>
<feature type="transmembrane region" description="Helical" evidence="6">
    <location>
        <begin position="184"/>
        <end position="202"/>
    </location>
</feature>
<feature type="transmembrane region" description="Helical" evidence="6">
    <location>
        <begin position="321"/>
        <end position="339"/>
    </location>
</feature>
<accession>A0A2W7R519</accession>
<evidence type="ECO:0000256" key="2">
    <source>
        <dbReference type="ARBA" id="ARBA00022448"/>
    </source>
</evidence>
<comment type="caution">
    <text evidence="8">The sequence shown here is derived from an EMBL/GenBank/DDBJ whole genome shotgun (WGS) entry which is preliminary data.</text>
</comment>
<evidence type="ECO:0000256" key="3">
    <source>
        <dbReference type="ARBA" id="ARBA00022692"/>
    </source>
</evidence>
<dbReference type="GO" id="GO:0016020">
    <property type="term" value="C:membrane"/>
    <property type="evidence" value="ECO:0007669"/>
    <property type="project" value="UniProtKB-SubCell"/>
</dbReference>
<dbReference type="EMBL" id="QKZT01000010">
    <property type="protein sequence ID" value="PZX50957.1"/>
    <property type="molecule type" value="Genomic_DNA"/>
</dbReference>
<dbReference type="SUPFAM" id="SSF103473">
    <property type="entry name" value="MFS general substrate transporter"/>
    <property type="match status" value="1"/>
</dbReference>
<dbReference type="GO" id="GO:0022857">
    <property type="term" value="F:transmembrane transporter activity"/>
    <property type="evidence" value="ECO:0007669"/>
    <property type="project" value="InterPro"/>
</dbReference>
<feature type="transmembrane region" description="Helical" evidence="6">
    <location>
        <begin position="50"/>
        <end position="70"/>
    </location>
</feature>
<evidence type="ECO:0000313" key="9">
    <source>
        <dbReference type="Proteomes" id="UP000248882"/>
    </source>
</evidence>
<feature type="transmembrane region" description="Helical" evidence="6">
    <location>
        <begin position="345"/>
        <end position="367"/>
    </location>
</feature>
<feature type="transmembrane region" description="Helical" evidence="6">
    <location>
        <begin position="379"/>
        <end position="400"/>
    </location>
</feature>
<feature type="transmembrane region" description="Helical" evidence="6">
    <location>
        <begin position="104"/>
        <end position="123"/>
    </location>
</feature>
<keyword evidence="5 6" id="KW-0472">Membrane</keyword>